<dbReference type="InterPro" id="IPR025166">
    <property type="entry name" value="Integrase_DNA_bind_dom"/>
</dbReference>
<dbReference type="InterPro" id="IPR002104">
    <property type="entry name" value="Integrase_catalytic"/>
</dbReference>
<evidence type="ECO:0000259" key="6">
    <source>
        <dbReference type="PROSITE" id="PS51898"/>
    </source>
</evidence>
<dbReference type="GO" id="GO:0006310">
    <property type="term" value="P:DNA recombination"/>
    <property type="evidence" value="ECO:0007669"/>
    <property type="project" value="UniProtKB-KW"/>
</dbReference>
<evidence type="ECO:0000313" key="9">
    <source>
        <dbReference type="Proteomes" id="UP001064206"/>
    </source>
</evidence>
<dbReference type="PANTHER" id="PTHR30629">
    <property type="entry name" value="PROPHAGE INTEGRASE"/>
    <property type="match status" value="1"/>
</dbReference>
<dbReference type="Proteomes" id="UP001064206">
    <property type="component" value="Chromosome"/>
</dbReference>
<evidence type="ECO:0000256" key="2">
    <source>
        <dbReference type="ARBA" id="ARBA00022908"/>
    </source>
</evidence>
<name>A0A9Q9JKQ8_RAOOR</name>
<dbReference type="Pfam" id="PF00589">
    <property type="entry name" value="Phage_integrase"/>
    <property type="match status" value="1"/>
</dbReference>
<evidence type="ECO:0000313" key="8">
    <source>
        <dbReference type="EMBL" id="UXE40250.1"/>
    </source>
</evidence>
<evidence type="ECO:0000256" key="4">
    <source>
        <dbReference type="ARBA" id="ARBA00023172"/>
    </source>
</evidence>
<dbReference type="InterPro" id="IPR011010">
    <property type="entry name" value="DNA_brk_join_enz"/>
</dbReference>
<dbReference type="CDD" id="cd00801">
    <property type="entry name" value="INT_P4_C"/>
    <property type="match status" value="1"/>
</dbReference>
<dbReference type="PANTHER" id="PTHR30629:SF2">
    <property type="entry name" value="PROPHAGE INTEGRASE INTS-RELATED"/>
    <property type="match status" value="1"/>
</dbReference>
<dbReference type="Pfam" id="PF13356">
    <property type="entry name" value="Arm-DNA-bind_3"/>
    <property type="match status" value="1"/>
</dbReference>
<dbReference type="AlphaFoldDB" id="A0A9Q9JKQ8"/>
<evidence type="ECO:0000256" key="5">
    <source>
        <dbReference type="PROSITE-ProRule" id="PRU01248"/>
    </source>
</evidence>
<dbReference type="Gene3D" id="3.30.160.390">
    <property type="entry name" value="Integrase, DNA-binding domain"/>
    <property type="match status" value="1"/>
</dbReference>
<keyword evidence="2" id="KW-0229">DNA integration</keyword>
<dbReference type="InterPro" id="IPR044068">
    <property type="entry name" value="CB"/>
</dbReference>
<dbReference type="GO" id="GO:0003677">
    <property type="term" value="F:DNA binding"/>
    <property type="evidence" value="ECO:0007669"/>
    <property type="project" value="UniProtKB-UniRule"/>
</dbReference>
<dbReference type="PROSITE" id="PS51900">
    <property type="entry name" value="CB"/>
    <property type="match status" value="1"/>
</dbReference>
<dbReference type="EMBL" id="CP104450">
    <property type="protein sequence ID" value="UXE40250.1"/>
    <property type="molecule type" value="Genomic_DNA"/>
</dbReference>
<proteinExistence type="inferred from homology"/>
<reference evidence="8" key="1">
    <citation type="submission" date="2022-09" db="EMBL/GenBank/DDBJ databases">
        <title>Multidrug resistance Raoultella ornithinolytica Strain MQB_Silv_108.</title>
        <authorList>
            <person name="Quintela-Baluja M."/>
        </authorList>
    </citation>
    <scope>NUCLEOTIDE SEQUENCE</scope>
    <source>
        <strain evidence="8">MQB_Silv_108</strain>
    </source>
</reference>
<evidence type="ECO:0000256" key="3">
    <source>
        <dbReference type="ARBA" id="ARBA00023125"/>
    </source>
</evidence>
<dbReference type="InterPro" id="IPR050808">
    <property type="entry name" value="Phage_Integrase"/>
</dbReference>
<dbReference type="InterPro" id="IPR038488">
    <property type="entry name" value="Integrase_DNA-bd_sf"/>
</dbReference>
<protein>
    <submittedName>
        <fullName evidence="8">Integrase arm-type DNA-binding domain-containing protein</fullName>
    </submittedName>
</protein>
<feature type="domain" description="Core-binding (CB)" evidence="7">
    <location>
        <begin position="103"/>
        <end position="184"/>
    </location>
</feature>
<sequence length="420" mass="46994">MALRTDREIASLKTENGKRRSLAVSSGAGAGLYIEVRPDAVSKSWLYRYQFAGKAKKMTLGSYPSMSLTEARKAHMLAMAVLNAGQDPIAVARADQFKSSSVPTFSTLFREWMDWKAIAKPLKLRSVEAYEHTFNVYMAELHKLLVTDLSRSLMFNYLAKLRKQTISGAKKSLTILQQALDYAVNTGIITINPSRTIRPSDIGATAAAPRQRWLEREEVAAFWAGLEKGGAHPAQVNCLKLILLTGARRTEATEMRWEEIVGNKWIIPAERSKNSKSHTITLHQMAQDIIAHQRAISGGSEFVFEAIRGDKGFIDGNALRWLLERVRSLHMSQSEPFTCHDLRRSFASGCAEYLDANEAIIELALNHAKRDRLVATYQAGKRAAKVEALFLEWGEFIQTLTQPEPVKTSNVVAVQFGRRK</sequence>
<feature type="domain" description="Tyr recombinase" evidence="6">
    <location>
        <begin position="209"/>
        <end position="391"/>
    </location>
</feature>
<dbReference type="InterPro" id="IPR013762">
    <property type="entry name" value="Integrase-like_cat_sf"/>
</dbReference>
<gene>
    <name evidence="8" type="ORF">N2J37_11125</name>
</gene>
<dbReference type="Gene3D" id="1.10.443.10">
    <property type="entry name" value="Intergrase catalytic core"/>
    <property type="match status" value="1"/>
</dbReference>
<accession>A0A9Q9JKQ8</accession>
<organism evidence="8 9">
    <name type="scientific">Raoultella ornithinolytica</name>
    <name type="common">Klebsiella ornithinolytica</name>
    <dbReference type="NCBI Taxonomy" id="54291"/>
    <lineage>
        <taxon>Bacteria</taxon>
        <taxon>Pseudomonadati</taxon>
        <taxon>Pseudomonadota</taxon>
        <taxon>Gammaproteobacteria</taxon>
        <taxon>Enterobacterales</taxon>
        <taxon>Enterobacteriaceae</taxon>
        <taxon>Klebsiella/Raoultella group</taxon>
        <taxon>Raoultella</taxon>
    </lineage>
</organism>
<keyword evidence="4" id="KW-0233">DNA recombination</keyword>
<dbReference type="Gene3D" id="1.10.150.130">
    <property type="match status" value="1"/>
</dbReference>
<dbReference type="PROSITE" id="PS51898">
    <property type="entry name" value="TYR_RECOMBINASE"/>
    <property type="match status" value="1"/>
</dbReference>
<evidence type="ECO:0000256" key="1">
    <source>
        <dbReference type="ARBA" id="ARBA00008857"/>
    </source>
</evidence>
<keyword evidence="3 5" id="KW-0238">DNA-binding</keyword>
<dbReference type="InterPro" id="IPR010998">
    <property type="entry name" value="Integrase_recombinase_N"/>
</dbReference>
<comment type="similarity">
    <text evidence="1">Belongs to the 'phage' integrase family.</text>
</comment>
<evidence type="ECO:0000259" key="7">
    <source>
        <dbReference type="PROSITE" id="PS51900"/>
    </source>
</evidence>
<dbReference type="GO" id="GO:0015074">
    <property type="term" value="P:DNA integration"/>
    <property type="evidence" value="ECO:0007669"/>
    <property type="project" value="UniProtKB-KW"/>
</dbReference>
<dbReference type="SUPFAM" id="SSF56349">
    <property type="entry name" value="DNA breaking-rejoining enzymes"/>
    <property type="match status" value="1"/>
</dbReference>